<sequence length="241" mass="27757">MQLSVFYDTPMGYETNQDASHSHDKDFLKCLYHIDYCQLPVQSVNPLRGKLAYPTHKPRSKVNTQAMRAAEANLDRFWECVDIFFEKETGMSQHEAIRQCILEGREIQRRPPWVPLEDHQQPKQVEKLYYLYQPFSRVFHDRAVQITGVFDRLAVEDKIKPKTKGSTATDVIAEPVRNCVTSSGKNSTPKTSSLDKSAFKTVGSLFGEPHSDSDIPYITARRVGRRLERVYGWNSKIFRLA</sequence>
<dbReference type="EMBL" id="QGDH01000061">
    <property type="protein sequence ID" value="RAR11062.1"/>
    <property type="molecule type" value="Genomic_DNA"/>
</dbReference>
<organism evidence="1 2">
    <name type="scientific">Stemphylium lycopersici</name>
    <name type="common">Tomato gray leaf spot disease fungus</name>
    <name type="synonym">Thyrospora lycopersici</name>
    <dbReference type="NCBI Taxonomy" id="183478"/>
    <lineage>
        <taxon>Eukaryota</taxon>
        <taxon>Fungi</taxon>
        <taxon>Dikarya</taxon>
        <taxon>Ascomycota</taxon>
        <taxon>Pezizomycotina</taxon>
        <taxon>Dothideomycetes</taxon>
        <taxon>Pleosporomycetidae</taxon>
        <taxon>Pleosporales</taxon>
        <taxon>Pleosporineae</taxon>
        <taxon>Pleosporaceae</taxon>
        <taxon>Stemphylium</taxon>
    </lineage>
</organism>
<dbReference type="AlphaFoldDB" id="A0A364N3H8"/>
<accession>A0A364N3H8</accession>
<comment type="caution">
    <text evidence="1">The sequence shown here is derived from an EMBL/GenBank/DDBJ whole genome shotgun (WGS) entry which is preliminary data.</text>
</comment>
<evidence type="ECO:0000313" key="2">
    <source>
        <dbReference type="Proteomes" id="UP000249619"/>
    </source>
</evidence>
<dbReference type="PANTHER" id="PTHR40788">
    <property type="entry name" value="CLR5 DOMAIN-CONTAINING PROTEIN-RELATED"/>
    <property type="match status" value="1"/>
</dbReference>
<dbReference type="OrthoDB" id="2922289at2759"/>
<keyword evidence="2" id="KW-1185">Reference proteome</keyword>
<proteinExistence type="predicted"/>
<gene>
    <name evidence="1" type="ORF">DDE83_004820</name>
</gene>
<reference evidence="2" key="1">
    <citation type="submission" date="2018-05" db="EMBL/GenBank/DDBJ databases">
        <title>Draft genome sequence of Stemphylium lycopersici strain CIDEFI 213.</title>
        <authorList>
            <person name="Medina R."/>
            <person name="Franco M.E.E."/>
            <person name="Lucentini C.G."/>
            <person name="Saparrat M.C.N."/>
            <person name="Balatti P.A."/>
        </authorList>
    </citation>
    <scope>NUCLEOTIDE SEQUENCE [LARGE SCALE GENOMIC DNA]</scope>
    <source>
        <strain evidence="2">CIDEFI 213</strain>
    </source>
</reference>
<protein>
    <submittedName>
        <fullName evidence="1">Uncharacterized protein</fullName>
    </submittedName>
</protein>
<dbReference type="PANTHER" id="PTHR40788:SF2">
    <property type="entry name" value="CLR5 DOMAIN-CONTAINING PROTEIN"/>
    <property type="match status" value="1"/>
</dbReference>
<evidence type="ECO:0000313" key="1">
    <source>
        <dbReference type="EMBL" id="RAR11062.1"/>
    </source>
</evidence>
<name>A0A364N3H8_STELY</name>
<dbReference type="STRING" id="183478.A0A364N3H8"/>
<dbReference type="Proteomes" id="UP000249619">
    <property type="component" value="Unassembled WGS sequence"/>
</dbReference>